<comment type="catalytic activity">
    <reaction evidence="7 9">
        <text>L-tyrosyl-[protein] + ATP = O-phospho-L-tyrosyl-[protein] + ADP + H(+)</text>
        <dbReference type="Rhea" id="RHEA:10596"/>
        <dbReference type="Rhea" id="RHEA-COMP:10136"/>
        <dbReference type="Rhea" id="RHEA-COMP:20101"/>
        <dbReference type="ChEBI" id="CHEBI:15378"/>
        <dbReference type="ChEBI" id="CHEBI:30616"/>
        <dbReference type="ChEBI" id="CHEBI:46858"/>
        <dbReference type="ChEBI" id="CHEBI:61978"/>
        <dbReference type="ChEBI" id="CHEBI:456216"/>
        <dbReference type="EC" id="2.7.10.1"/>
    </reaction>
</comment>
<comment type="caution">
    <text evidence="12">The sequence shown here is derived from an EMBL/GenBank/DDBJ whole genome shotgun (WGS) entry which is preliminary data.</text>
</comment>
<feature type="domain" description="Protein kinase" evidence="11">
    <location>
        <begin position="84"/>
        <end position="350"/>
    </location>
</feature>
<dbReference type="InterPro" id="IPR008266">
    <property type="entry name" value="Tyr_kinase_AS"/>
</dbReference>
<keyword evidence="13" id="KW-1185">Reference proteome</keyword>
<keyword evidence="10" id="KW-0472">Membrane</keyword>
<dbReference type="SUPFAM" id="SSF56112">
    <property type="entry name" value="Protein kinase-like (PK-like)"/>
    <property type="match status" value="1"/>
</dbReference>
<keyword evidence="10" id="KW-1133">Transmembrane helix</keyword>
<dbReference type="SMART" id="SM00219">
    <property type="entry name" value="TyrKc"/>
    <property type="match status" value="1"/>
</dbReference>
<keyword evidence="9" id="KW-0597">Phosphoprotein</keyword>
<dbReference type="Pfam" id="PF07714">
    <property type="entry name" value="PK_Tyr_Ser-Thr"/>
    <property type="match status" value="1"/>
</dbReference>
<feature type="transmembrane region" description="Helical" evidence="10">
    <location>
        <begin position="6"/>
        <end position="25"/>
    </location>
</feature>
<dbReference type="InterPro" id="IPR001245">
    <property type="entry name" value="Ser-Thr/Tyr_kinase_cat_dom"/>
</dbReference>
<dbReference type="InterPro" id="IPR017441">
    <property type="entry name" value="Protein_kinase_ATP_BS"/>
</dbReference>
<accession>A0ABQ9FUA3</accession>
<dbReference type="PROSITE" id="PS50011">
    <property type="entry name" value="PROTEIN_KINASE_DOM"/>
    <property type="match status" value="1"/>
</dbReference>
<keyword evidence="2" id="KW-0808">Transferase</keyword>
<name>A0ABQ9FUA3_TEGGR</name>
<dbReference type="InterPro" id="IPR020635">
    <property type="entry name" value="Tyr_kinase_cat_dom"/>
</dbReference>
<dbReference type="InterPro" id="IPR002011">
    <property type="entry name" value="Tyr_kinase_rcpt_2_CS"/>
</dbReference>
<dbReference type="PIRSF" id="PIRSF000654">
    <property type="entry name" value="Integrin-linked_kinase"/>
    <property type="match status" value="1"/>
</dbReference>
<dbReference type="InterPro" id="IPR000719">
    <property type="entry name" value="Prot_kinase_dom"/>
</dbReference>
<evidence type="ECO:0000256" key="3">
    <source>
        <dbReference type="ARBA" id="ARBA00022741"/>
    </source>
</evidence>
<feature type="binding site" evidence="8">
    <location>
        <position position="113"/>
    </location>
    <ligand>
        <name>ATP</name>
        <dbReference type="ChEBI" id="CHEBI:30616"/>
    </ligand>
</feature>
<dbReference type="PROSITE" id="PS00107">
    <property type="entry name" value="PROTEIN_KINASE_ATP"/>
    <property type="match status" value="1"/>
</dbReference>
<evidence type="ECO:0000256" key="7">
    <source>
        <dbReference type="ARBA" id="ARBA00051243"/>
    </source>
</evidence>
<dbReference type="PROSITE" id="PS00109">
    <property type="entry name" value="PROTEIN_KINASE_TYR"/>
    <property type="match status" value="1"/>
</dbReference>
<keyword evidence="5 8" id="KW-0067">ATP-binding</keyword>
<dbReference type="EC" id="2.7.10.1" evidence="9"/>
<dbReference type="EMBL" id="JARBDR010000141">
    <property type="protein sequence ID" value="KAJ8320327.1"/>
    <property type="molecule type" value="Genomic_DNA"/>
</dbReference>
<evidence type="ECO:0000256" key="8">
    <source>
        <dbReference type="PROSITE-ProRule" id="PRU10141"/>
    </source>
</evidence>
<keyword evidence="9 10" id="KW-0812">Transmembrane</keyword>
<comment type="subcellular location">
    <subcellularLocation>
        <location evidence="1">Membrane</location>
        <topology evidence="1">Single-pass membrane protein</topology>
    </subcellularLocation>
</comment>
<proteinExistence type="inferred from homology"/>
<dbReference type="InterPro" id="IPR011009">
    <property type="entry name" value="Kinase-like_dom_sf"/>
</dbReference>
<keyword evidence="9" id="KW-0675">Receptor</keyword>
<dbReference type="PRINTS" id="PR00109">
    <property type="entry name" value="TYRKINASE"/>
</dbReference>
<evidence type="ECO:0000256" key="1">
    <source>
        <dbReference type="ARBA" id="ARBA00004167"/>
    </source>
</evidence>
<evidence type="ECO:0000313" key="13">
    <source>
        <dbReference type="Proteomes" id="UP001217089"/>
    </source>
</evidence>
<reference evidence="12 13" key="1">
    <citation type="submission" date="2022-12" db="EMBL/GenBank/DDBJ databases">
        <title>Chromosome-level genome of Tegillarca granosa.</title>
        <authorList>
            <person name="Kim J."/>
        </authorList>
    </citation>
    <scope>NUCLEOTIDE SEQUENCE [LARGE SCALE GENOMIC DNA]</scope>
    <source>
        <strain evidence="12">Teg-2019</strain>
        <tissue evidence="12">Adductor muscle</tissue>
    </source>
</reference>
<dbReference type="PANTHER" id="PTHR24416">
    <property type="entry name" value="TYROSINE-PROTEIN KINASE RECEPTOR"/>
    <property type="match status" value="1"/>
</dbReference>
<comment type="similarity">
    <text evidence="9">Belongs to the protein kinase superfamily. Tyr protein kinase family. Insulin receptor subfamily.</text>
</comment>
<organism evidence="12 13">
    <name type="scientific">Tegillarca granosa</name>
    <name type="common">Malaysian cockle</name>
    <name type="synonym">Anadara granosa</name>
    <dbReference type="NCBI Taxonomy" id="220873"/>
    <lineage>
        <taxon>Eukaryota</taxon>
        <taxon>Metazoa</taxon>
        <taxon>Spiralia</taxon>
        <taxon>Lophotrochozoa</taxon>
        <taxon>Mollusca</taxon>
        <taxon>Bivalvia</taxon>
        <taxon>Autobranchia</taxon>
        <taxon>Pteriomorphia</taxon>
        <taxon>Arcoida</taxon>
        <taxon>Arcoidea</taxon>
        <taxon>Arcidae</taxon>
        <taxon>Tegillarca</taxon>
    </lineage>
</organism>
<evidence type="ECO:0000256" key="10">
    <source>
        <dbReference type="SAM" id="Phobius"/>
    </source>
</evidence>
<evidence type="ECO:0000256" key="9">
    <source>
        <dbReference type="RuleBase" id="RU000312"/>
    </source>
</evidence>
<keyword evidence="6" id="KW-0829">Tyrosine-protein kinase</keyword>
<keyword evidence="4" id="KW-0418">Kinase</keyword>
<evidence type="ECO:0000259" key="11">
    <source>
        <dbReference type="PROSITE" id="PS50011"/>
    </source>
</evidence>
<evidence type="ECO:0000256" key="2">
    <source>
        <dbReference type="ARBA" id="ARBA00022679"/>
    </source>
</evidence>
<evidence type="ECO:0000313" key="12">
    <source>
        <dbReference type="EMBL" id="KAJ8320327.1"/>
    </source>
</evidence>
<protein>
    <recommendedName>
        <fullName evidence="9">Tyrosine-protein kinase receptor</fullName>
        <ecNumber evidence="9">2.7.10.1</ecNumber>
    </recommendedName>
</protein>
<dbReference type="Proteomes" id="UP001217089">
    <property type="component" value="Unassembled WGS sequence"/>
</dbReference>
<keyword evidence="3 8" id="KW-0547">Nucleotide-binding</keyword>
<dbReference type="Gene3D" id="1.10.510.10">
    <property type="entry name" value="Transferase(Phosphotransferase) domain 1"/>
    <property type="match status" value="1"/>
</dbReference>
<evidence type="ECO:0000256" key="5">
    <source>
        <dbReference type="ARBA" id="ARBA00022840"/>
    </source>
</evidence>
<dbReference type="PROSITE" id="PS00239">
    <property type="entry name" value="RECEPTOR_TYR_KIN_II"/>
    <property type="match status" value="1"/>
</dbReference>
<dbReference type="PANTHER" id="PTHR24416:SF619">
    <property type="entry name" value="TYROSINE-PROTEIN KINASE TRANSMEMBRANE RECEPTOR ROR-LIKE PROTEIN"/>
    <property type="match status" value="1"/>
</dbReference>
<dbReference type="InterPro" id="IPR050122">
    <property type="entry name" value="RTK"/>
</dbReference>
<evidence type="ECO:0000256" key="6">
    <source>
        <dbReference type="ARBA" id="ARBA00023137"/>
    </source>
</evidence>
<dbReference type="Gene3D" id="3.30.200.20">
    <property type="entry name" value="Phosphorylase Kinase, domain 1"/>
    <property type="match status" value="1"/>
</dbReference>
<gene>
    <name evidence="12" type="ORF">KUTeg_001914</name>
</gene>
<sequence>MQIFIPLSFTLVAVMIIAVLLYKRWRLCKRKNVRKKESVAKSNENIQLLDRMNIVNKNPSYFMSSRAATNSKKTFVNEIPIERVKILDIVGEGAFGQVFRATDDSQSTPVAVKVLKEGVSNEVREDFQREVEIMSAFDHDNILKLLGVITRVIEETPYMIFEYMSHGDLAEMLRRNDPAMRKNGNDIILQKTDLIDIATQIANGMTYLTSQHFVHRDLATRNCLVGEGLAVKISDFGMARDVYTCDYYRIGGSRMLPVRWMSPESVKYGRFTTESDIWAYGVVLWEIFSFGRQPYYGHSNEEVVRFLDEGILLQRPDECPSTVYHLMLGCWKTNPKDRLLFSRIYSHLVDYSQQIARNTHNMHSSDIDSETEMLT</sequence>
<evidence type="ECO:0000256" key="4">
    <source>
        <dbReference type="ARBA" id="ARBA00022777"/>
    </source>
</evidence>